<dbReference type="InterPro" id="IPR052354">
    <property type="entry name" value="Cell_Wall_Dynamics_Protein"/>
</dbReference>
<dbReference type="Pfam" id="PF08239">
    <property type="entry name" value="SH3_3"/>
    <property type="match status" value="4"/>
</dbReference>
<proteinExistence type="predicted"/>
<keyword evidence="4" id="KW-1185">Reference proteome</keyword>
<dbReference type="InterPro" id="IPR002901">
    <property type="entry name" value="MGlyc_endo_b_GlcNAc-like_dom"/>
</dbReference>
<evidence type="ECO:0000313" key="3">
    <source>
        <dbReference type="EMBL" id="QWB29665.1"/>
    </source>
</evidence>
<feature type="domain" description="SH3b" evidence="2">
    <location>
        <begin position="519"/>
        <end position="584"/>
    </location>
</feature>
<evidence type="ECO:0000313" key="4">
    <source>
        <dbReference type="Proteomes" id="UP000679498"/>
    </source>
</evidence>
<dbReference type="InterPro" id="IPR003646">
    <property type="entry name" value="SH3-like_bac-type"/>
</dbReference>
<dbReference type="Gene3D" id="2.30.30.40">
    <property type="entry name" value="SH3 Domains"/>
    <property type="match status" value="8"/>
</dbReference>
<accession>A0ABX8G7V9</accession>
<dbReference type="GeneID" id="88812780"/>
<dbReference type="RefSeq" id="WP_214813239.1">
    <property type="nucleotide sequence ID" value="NZ_CP075897.1"/>
</dbReference>
<organism evidence="3 4">
    <name type="scientific">Exiguobacterium acetylicum</name>
    <name type="common">Brevibacterium acetylicum</name>
    <dbReference type="NCBI Taxonomy" id="41170"/>
    <lineage>
        <taxon>Bacteria</taxon>
        <taxon>Bacillati</taxon>
        <taxon>Bacillota</taxon>
        <taxon>Bacilli</taxon>
        <taxon>Bacillales</taxon>
        <taxon>Bacillales Family XII. Incertae Sedis</taxon>
        <taxon>Exiguobacterium</taxon>
    </lineage>
</organism>
<reference evidence="3 4" key="1">
    <citation type="submission" date="2021-05" db="EMBL/GenBank/DDBJ databases">
        <title>Biocontrol using Exiguobacterium acetylicum SI17 against litchi downy blight caused by Peronophythora litchii.</title>
        <authorList>
            <person name="Zheng L."/>
        </authorList>
    </citation>
    <scope>NUCLEOTIDE SEQUENCE [LARGE SCALE GENOMIC DNA]</scope>
    <source>
        <strain evidence="3 4">SI17</strain>
    </source>
</reference>
<dbReference type="PANTHER" id="PTHR34408">
    <property type="entry name" value="FAMILY PROTEIN, PUTATIVE-RELATED"/>
    <property type="match status" value="1"/>
</dbReference>
<dbReference type="Proteomes" id="UP000679498">
    <property type="component" value="Chromosome"/>
</dbReference>
<dbReference type="PANTHER" id="PTHR34408:SF1">
    <property type="entry name" value="GLYCOSYL HYDROLASE FAMILY 19 DOMAIN-CONTAINING PROTEIN HI_1415"/>
    <property type="match status" value="1"/>
</dbReference>
<feature type="domain" description="SH3b" evidence="2">
    <location>
        <begin position="384"/>
        <end position="446"/>
    </location>
</feature>
<dbReference type="SMART" id="SM00047">
    <property type="entry name" value="LYZ2"/>
    <property type="match status" value="1"/>
</dbReference>
<feature type="domain" description="SH3b" evidence="2">
    <location>
        <begin position="724"/>
        <end position="797"/>
    </location>
</feature>
<dbReference type="PROSITE" id="PS51781">
    <property type="entry name" value="SH3B"/>
    <property type="match status" value="3"/>
</dbReference>
<keyword evidence="1" id="KW-0732">Signal</keyword>
<name>A0ABX8G7V9_EXIAC</name>
<dbReference type="Pfam" id="PF01832">
    <property type="entry name" value="Glucosaminidase"/>
    <property type="match status" value="1"/>
</dbReference>
<gene>
    <name evidence="3" type="ORF">KKI46_13870</name>
</gene>
<dbReference type="Gene3D" id="1.10.530.10">
    <property type="match status" value="1"/>
</dbReference>
<dbReference type="SMART" id="SM00287">
    <property type="entry name" value="SH3b"/>
    <property type="match status" value="11"/>
</dbReference>
<feature type="signal peptide" evidence="1">
    <location>
        <begin position="1"/>
        <end position="32"/>
    </location>
</feature>
<protein>
    <submittedName>
        <fullName evidence="3">SH3 domain-containing protein</fullName>
    </submittedName>
</protein>
<sequence length="1194" mass="130888">MNTTSFSKTLKVFASFLIVFSIVLTSLPVAEAATTKATTYRLSTDSYLYDKTASSRKRLLTIKTGTVVSSTYASGAFRRVTYAGKTGYVASKYLTLYEKKQTVSGQRYLVLKKTPIKKTAVDTATTIGTLNEEDVYYTSQRVTNPYGETWYRVKYDGKTGYVAAGAKAVAYKKVTNTTSRTVDAYILRQYAGTGYPKVQTIPSGKDVKIVGRIEDWVSVQYDGKKGYMHQDAFASSEKQSVTLIPQTRYQTKSVTPLYSQAEAKNSLASLPKDTIVTSSAKTATYHQVTYAGKTGYVLSATLAEYTEKTKLPSSRFLLTASLAIKTTPATNGKTLATLSAGNVYYTKTRVTNPLGETWYQVSKEGKTGFVLANQATPIAYESQSNLSLKTTAATTIRSYAGPSYAAVQTIPSNTIIKISGRIGNWYRVSYNGKTGYAASNTFTTLATKQKIAGARFELEKAVSIKSSPDVKASTLTTLQSGDIYYTTQLVTSNGQQWHRVSKDGKTGYIPVGQGKSVRYQSDRIVMQTTTSTPLRSYAGNTYATVRTIPSGTSITVTGMIDDWYRVTYNGKTGYIASRYAKEKVMTQSIPSSSYRLGRTVEVKTSHQATADTLVRLSSGDVYTTNQVVTTGRSEQWHRLTVDGKTGYIQINQGSPVTYESVNNHRYQATTDTTLQSDAGSAYATVTKLPKAAVVQVTGSLDQWLKISYAGKNGYVLKSTLTPYTETKKITGARFLANQSLVVKQAPDDQAATVTTLSFGNVYYTSSLITSYTNTSWHKVTIDGKTGYIRTGQNTSSIKYEAKQKLYVRATSNVALRSYVGSSYNVIKTIPQNLVVTVSGQIGDWYKISYDGKSGYAYKGAFVTTSSKLNVYNSVATPYTFDSFISAQMKLNPPPQTDIYKNKLMYVSTGYVRLGGALDPVNGTIATVTATTPLNIRSGASTASHVYGQFQPGRMIRVYQSVSGFYTTYPRVYSNATNYSTIQWLNALETDVRNAADPLKVDRNSSDFYQFLDLSKTTGATPATLDKMLANVTKGEGIFNKCSNGSCGQAFIDAGQKYSVNEAYLISHALLETGNGKSTLAMGVTWNGRKVYNMYGIGAYDYDAINTGAAYAYSQGWFTPEAAIVGGAEFISTKYIHNAYGQNTLYKMRWSPMRPGSHQYATDMGWAVKQTSRIYSLYQQMDSYTATFDIPVFAR</sequence>
<feature type="chain" id="PRO_5047467350" evidence="1">
    <location>
        <begin position="33"/>
        <end position="1194"/>
    </location>
</feature>
<dbReference type="EMBL" id="CP075897">
    <property type="protein sequence ID" value="QWB29665.1"/>
    <property type="molecule type" value="Genomic_DNA"/>
</dbReference>
<evidence type="ECO:0000259" key="2">
    <source>
        <dbReference type="PROSITE" id="PS51781"/>
    </source>
</evidence>
<evidence type="ECO:0000256" key="1">
    <source>
        <dbReference type="SAM" id="SignalP"/>
    </source>
</evidence>